<accession>A0A6B0TZI7</accession>
<sequence>MAAPTATASSGFTALLGCLPKISCTVSCTLGIRVMPPTSSTSPMSVRLTSPSDIAFLQGSTVRRIKSPTRPSNLERESLRVMCFGPD</sequence>
<proteinExistence type="predicted"/>
<dbReference type="AlphaFoldDB" id="A0A6B0TZI7"/>
<protein>
    <submittedName>
        <fullName evidence="1">Putative secreted protein</fullName>
    </submittedName>
</protein>
<name>A0A6B0TZI7_IXORI</name>
<evidence type="ECO:0000313" key="1">
    <source>
        <dbReference type="EMBL" id="MXU85629.1"/>
    </source>
</evidence>
<organism evidence="1">
    <name type="scientific">Ixodes ricinus</name>
    <name type="common">Common tick</name>
    <name type="synonym">Acarus ricinus</name>
    <dbReference type="NCBI Taxonomy" id="34613"/>
    <lineage>
        <taxon>Eukaryota</taxon>
        <taxon>Metazoa</taxon>
        <taxon>Ecdysozoa</taxon>
        <taxon>Arthropoda</taxon>
        <taxon>Chelicerata</taxon>
        <taxon>Arachnida</taxon>
        <taxon>Acari</taxon>
        <taxon>Parasitiformes</taxon>
        <taxon>Ixodida</taxon>
        <taxon>Ixodoidea</taxon>
        <taxon>Ixodidae</taxon>
        <taxon>Ixodinae</taxon>
        <taxon>Ixodes</taxon>
    </lineage>
</organism>
<dbReference type="EMBL" id="GIFC01003546">
    <property type="protein sequence ID" value="MXU85629.1"/>
    <property type="molecule type" value="Transcribed_RNA"/>
</dbReference>
<reference evidence="1" key="1">
    <citation type="submission" date="2019-12" db="EMBL/GenBank/DDBJ databases">
        <title>An insight into the sialome of adult female Ixodes ricinus ticks feeding for 6 days.</title>
        <authorList>
            <person name="Perner J."/>
            <person name="Ribeiro J.M.C."/>
        </authorList>
    </citation>
    <scope>NUCLEOTIDE SEQUENCE</scope>
    <source>
        <strain evidence="1">Semi-engorged</strain>
        <tissue evidence="1">Salivary glands</tissue>
    </source>
</reference>